<dbReference type="AlphaFoldDB" id="A0A1W6YUJ7"/>
<keyword evidence="2" id="KW-0349">Heme</keyword>
<evidence type="ECO:0000256" key="2">
    <source>
        <dbReference type="ARBA" id="ARBA00022617"/>
    </source>
</evidence>
<organism evidence="8 9">
    <name type="scientific">Bordetella genomosp. 8</name>
    <dbReference type="NCBI Taxonomy" id="1416806"/>
    <lineage>
        <taxon>Bacteria</taxon>
        <taxon>Pseudomonadati</taxon>
        <taxon>Pseudomonadota</taxon>
        <taxon>Betaproteobacteria</taxon>
        <taxon>Burkholderiales</taxon>
        <taxon>Alcaligenaceae</taxon>
        <taxon>Bordetella</taxon>
    </lineage>
</organism>
<dbReference type="GO" id="GO:0046872">
    <property type="term" value="F:metal ion binding"/>
    <property type="evidence" value="ECO:0007669"/>
    <property type="project" value="UniProtKB-KW"/>
</dbReference>
<dbReference type="Proteomes" id="UP000194151">
    <property type="component" value="Chromosome"/>
</dbReference>
<keyword evidence="5" id="KW-0456">Lyase</keyword>
<protein>
    <submittedName>
        <fullName evidence="8">Phenylacetaldoxime dehydratase</fullName>
    </submittedName>
</protein>
<accession>A0A1W6YUJ7</accession>
<evidence type="ECO:0000256" key="6">
    <source>
        <dbReference type="ARBA" id="ARBA00034312"/>
    </source>
</evidence>
<dbReference type="GO" id="GO:0016829">
    <property type="term" value="F:lyase activity"/>
    <property type="evidence" value="ECO:0007669"/>
    <property type="project" value="UniProtKB-KW"/>
</dbReference>
<dbReference type="InterPro" id="IPR011008">
    <property type="entry name" value="Dimeric_a/b-barrel"/>
</dbReference>
<keyword evidence="9" id="KW-1185">Reference proteome</keyword>
<evidence type="ECO:0000256" key="1">
    <source>
        <dbReference type="ARBA" id="ARBA00001970"/>
    </source>
</evidence>
<gene>
    <name evidence="8" type="ORF">CAL12_21035</name>
</gene>
<proteinExistence type="inferred from homology"/>
<dbReference type="InterPro" id="IPR025702">
    <property type="entry name" value="OXD"/>
</dbReference>
<keyword evidence="3" id="KW-0479">Metal-binding</keyword>
<evidence type="ECO:0000313" key="9">
    <source>
        <dbReference type="Proteomes" id="UP000194151"/>
    </source>
</evidence>
<dbReference type="OrthoDB" id="3807625at2"/>
<feature type="compositionally biased region" description="Basic and acidic residues" evidence="7">
    <location>
        <begin position="1"/>
        <end position="18"/>
    </location>
</feature>
<dbReference type="Pfam" id="PF13816">
    <property type="entry name" value="Dehydratase_hem"/>
    <property type="match status" value="1"/>
</dbReference>
<evidence type="ECO:0000256" key="4">
    <source>
        <dbReference type="ARBA" id="ARBA00023004"/>
    </source>
</evidence>
<evidence type="ECO:0000256" key="3">
    <source>
        <dbReference type="ARBA" id="ARBA00022723"/>
    </source>
</evidence>
<reference evidence="8 9" key="1">
    <citation type="submission" date="2017-05" db="EMBL/GenBank/DDBJ databases">
        <title>Complete and WGS of Bordetella genogroups.</title>
        <authorList>
            <person name="Spilker T."/>
            <person name="LiPuma J."/>
        </authorList>
    </citation>
    <scope>NUCLEOTIDE SEQUENCE [LARGE SCALE GENOMIC DNA]</scope>
    <source>
        <strain evidence="8 9">AU19157</strain>
    </source>
</reference>
<sequence>MNFHVEYPRTEPLRRPDSHSPGAPKFSVRWDKPVASIVSDYIAVQHAADDRDTPVAFFQRVRDAMGRANGPDSFEELRHRDQAGWVNSIVVAYWTDATKYEAWRREDRFNHWLSEPERERGDSGYWRETFVVPYDRHETIFSERFYTAGIARTDRGSLQPMYVAGYFGAMRDRIPLAAIDPLRSPCAHAPARDYRGGPKKRIRVTLPINVVAIRSGQYWAMAEAEQLSDYETNLQPKLEAGMQSLKDAPDETGCLVLRDLVNLDADGNERRETSKYGYFLSLAKLEEWSAGHAKHLDIFKHALAMRRKYGDRRSVVTWHEVFVLGSSPILEYVNCHAETGLLPYASSWGSAVMPT</sequence>
<dbReference type="KEGG" id="bgv:CAL12_21035"/>
<dbReference type="EMBL" id="CP021108">
    <property type="protein sequence ID" value="ARP84664.1"/>
    <property type="molecule type" value="Genomic_DNA"/>
</dbReference>
<keyword evidence="4" id="KW-0408">Iron</keyword>
<evidence type="ECO:0000256" key="7">
    <source>
        <dbReference type="SAM" id="MobiDB-lite"/>
    </source>
</evidence>
<name>A0A1W6YUJ7_9BORD</name>
<evidence type="ECO:0000313" key="8">
    <source>
        <dbReference type="EMBL" id="ARP84664.1"/>
    </source>
</evidence>
<dbReference type="STRING" id="1416806.CAL12_21035"/>
<feature type="region of interest" description="Disordered" evidence="7">
    <location>
        <begin position="1"/>
        <end position="25"/>
    </location>
</feature>
<comment type="cofactor">
    <cofactor evidence="1">
        <name>heme b</name>
        <dbReference type="ChEBI" id="CHEBI:60344"/>
    </cofactor>
</comment>
<dbReference type="SUPFAM" id="SSF54909">
    <property type="entry name" value="Dimeric alpha+beta barrel"/>
    <property type="match status" value="1"/>
</dbReference>
<comment type="similarity">
    <text evidence="6">Belongs to the heme-containing dehydratase family.</text>
</comment>
<evidence type="ECO:0000256" key="5">
    <source>
        <dbReference type="ARBA" id="ARBA00023239"/>
    </source>
</evidence>